<dbReference type="AlphaFoldDB" id="A0A846Y7X0"/>
<keyword evidence="4" id="KW-1185">Reference proteome</keyword>
<evidence type="ECO:0000256" key="2">
    <source>
        <dbReference type="SAM" id="SignalP"/>
    </source>
</evidence>
<organism evidence="3 4">
    <name type="scientific">Nocardia vermiculata</name>
    <dbReference type="NCBI Taxonomy" id="257274"/>
    <lineage>
        <taxon>Bacteria</taxon>
        <taxon>Bacillati</taxon>
        <taxon>Actinomycetota</taxon>
        <taxon>Actinomycetes</taxon>
        <taxon>Mycobacteriales</taxon>
        <taxon>Nocardiaceae</taxon>
        <taxon>Nocardia</taxon>
    </lineage>
</organism>
<comment type="caution">
    <text evidence="3">The sequence shown here is derived from an EMBL/GenBank/DDBJ whole genome shotgun (WGS) entry which is preliminary data.</text>
</comment>
<feature type="signal peptide" evidence="2">
    <location>
        <begin position="1"/>
        <end position="30"/>
    </location>
</feature>
<feature type="chain" id="PRO_5033025592" description="Lipoprotein" evidence="2">
    <location>
        <begin position="31"/>
        <end position="189"/>
    </location>
</feature>
<evidence type="ECO:0000313" key="3">
    <source>
        <dbReference type="EMBL" id="NKY53960.1"/>
    </source>
</evidence>
<evidence type="ECO:0000256" key="1">
    <source>
        <dbReference type="SAM" id="MobiDB-lite"/>
    </source>
</evidence>
<evidence type="ECO:0000313" key="4">
    <source>
        <dbReference type="Proteomes" id="UP000565711"/>
    </source>
</evidence>
<accession>A0A846Y7X0</accession>
<protein>
    <recommendedName>
        <fullName evidence="5">Lipoprotein</fullName>
    </recommendedName>
</protein>
<name>A0A846Y7X0_9NOCA</name>
<reference evidence="3 4" key="1">
    <citation type="submission" date="2020-04" db="EMBL/GenBank/DDBJ databases">
        <title>MicrobeNet Type strains.</title>
        <authorList>
            <person name="Nicholson A.C."/>
        </authorList>
    </citation>
    <scope>NUCLEOTIDE SEQUENCE [LARGE SCALE GENOMIC DNA]</scope>
    <source>
        <strain evidence="3 4">JCM 12354</strain>
    </source>
</reference>
<dbReference type="EMBL" id="JAAXOP010000022">
    <property type="protein sequence ID" value="NKY53960.1"/>
    <property type="molecule type" value="Genomic_DNA"/>
</dbReference>
<evidence type="ECO:0008006" key="5">
    <source>
        <dbReference type="Google" id="ProtNLM"/>
    </source>
</evidence>
<dbReference type="Proteomes" id="UP000565711">
    <property type="component" value="Unassembled WGS sequence"/>
</dbReference>
<feature type="region of interest" description="Disordered" evidence="1">
    <location>
        <begin position="33"/>
        <end position="59"/>
    </location>
</feature>
<sequence>MPRLRYRSIAGFAAALVVAAVALTACTQSGDDTYGEHDTHGTGVPSGASIETLPPLPAPWTDLDRTNPEAVALAAVRALFDWRPADGDTGPEDALDRARPLLTPRAADSYRPYPIPRPIWESWMNSGASITASSEVSSEQHPADTDTTWQRKISTRIHAVATGDLSATTLVTVTKQPLWTVTAVTTLPN</sequence>
<gene>
    <name evidence="3" type="ORF">HGA08_27575</name>
</gene>
<proteinExistence type="predicted"/>
<dbReference type="PROSITE" id="PS51257">
    <property type="entry name" value="PROKAR_LIPOPROTEIN"/>
    <property type="match status" value="1"/>
</dbReference>
<dbReference type="RefSeq" id="WP_067879200.1">
    <property type="nucleotide sequence ID" value="NZ_JAAXOP010000022.1"/>
</dbReference>
<keyword evidence="2" id="KW-0732">Signal</keyword>